<sequence>MVRRSPGPNTLTPDQWRARLSDFDWVILAVPATPETDEGAADAE</sequence>
<gene>
    <name evidence="1" type="ORF">GGR90_002195</name>
</gene>
<organism evidence="1 2">
    <name type="scientific">Sphingopyxis italica</name>
    <dbReference type="NCBI Taxonomy" id="1129133"/>
    <lineage>
        <taxon>Bacteria</taxon>
        <taxon>Pseudomonadati</taxon>
        <taxon>Pseudomonadota</taxon>
        <taxon>Alphaproteobacteria</taxon>
        <taxon>Sphingomonadales</taxon>
        <taxon>Sphingomonadaceae</taxon>
        <taxon>Sphingopyxis</taxon>
    </lineage>
</organism>
<accession>A0A7X6B8R2</accession>
<dbReference type="EMBL" id="JAATIT010000002">
    <property type="protein sequence ID" value="NJB90020.1"/>
    <property type="molecule type" value="Genomic_DNA"/>
</dbReference>
<evidence type="ECO:0000313" key="1">
    <source>
        <dbReference type="EMBL" id="NJB90020.1"/>
    </source>
</evidence>
<comment type="caution">
    <text evidence="1">The sequence shown here is derived from an EMBL/GenBank/DDBJ whole genome shotgun (WGS) entry which is preliminary data.</text>
</comment>
<reference evidence="1 2" key="1">
    <citation type="submission" date="2020-03" db="EMBL/GenBank/DDBJ databases">
        <title>Genomic Encyclopedia of Type Strains, Phase IV (KMG-IV): sequencing the most valuable type-strain genomes for metagenomic binning, comparative biology and taxonomic classification.</title>
        <authorList>
            <person name="Goeker M."/>
        </authorList>
    </citation>
    <scope>NUCLEOTIDE SEQUENCE [LARGE SCALE GENOMIC DNA]</scope>
    <source>
        <strain evidence="1 2">DSM 25229</strain>
    </source>
</reference>
<evidence type="ECO:0000313" key="2">
    <source>
        <dbReference type="Proteomes" id="UP000535078"/>
    </source>
</evidence>
<name>A0A7X6B8R2_9SPHN</name>
<dbReference type="Proteomes" id="UP000535078">
    <property type="component" value="Unassembled WGS sequence"/>
</dbReference>
<keyword evidence="2" id="KW-1185">Reference proteome</keyword>
<protein>
    <submittedName>
        <fullName evidence="1">Uncharacterized protein</fullName>
    </submittedName>
</protein>
<proteinExistence type="predicted"/>
<dbReference type="AlphaFoldDB" id="A0A7X6B8R2"/>